<evidence type="ECO:0008006" key="10">
    <source>
        <dbReference type="Google" id="ProtNLM"/>
    </source>
</evidence>
<feature type="domain" description="CusB-like beta-barrel" evidence="6">
    <location>
        <begin position="241"/>
        <end position="308"/>
    </location>
</feature>
<dbReference type="EMBL" id="BNAF01000012">
    <property type="protein sequence ID" value="GHE44458.1"/>
    <property type="molecule type" value="Genomic_DNA"/>
</dbReference>
<dbReference type="RefSeq" id="WP_189627479.1">
    <property type="nucleotide sequence ID" value="NZ_BNAF01000012.1"/>
</dbReference>
<dbReference type="InterPro" id="IPR058792">
    <property type="entry name" value="Beta-barrel_RND_2"/>
</dbReference>
<evidence type="ECO:0000256" key="2">
    <source>
        <dbReference type="ARBA" id="ARBA00022448"/>
    </source>
</evidence>
<dbReference type="Proteomes" id="UP000620550">
    <property type="component" value="Unassembled WGS sequence"/>
</dbReference>
<protein>
    <recommendedName>
        <fullName evidence="10">Secretion protein HylD</fullName>
    </recommendedName>
</protein>
<gene>
    <name evidence="8" type="ORF">GCM10017764_29580</name>
</gene>
<evidence type="ECO:0000313" key="8">
    <source>
        <dbReference type="EMBL" id="GHE44458.1"/>
    </source>
</evidence>
<feature type="coiled-coil region" evidence="3">
    <location>
        <begin position="156"/>
        <end position="183"/>
    </location>
</feature>
<dbReference type="PANTHER" id="PTHR30097:SF4">
    <property type="entry name" value="SLR6042 PROTEIN"/>
    <property type="match status" value="1"/>
</dbReference>
<evidence type="ECO:0000256" key="1">
    <source>
        <dbReference type="ARBA" id="ARBA00009477"/>
    </source>
</evidence>
<evidence type="ECO:0000256" key="4">
    <source>
        <dbReference type="SAM" id="MobiDB-lite"/>
    </source>
</evidence>
<evidence type="ECO:0000256" key="3">
    <source>
        <dbReference type="SAM" id="Coils"/>
    </source>
</evidence>
<dbReference type="PANTHER" id="PTHR30097">
    <property type="entry name" value="CATION EFFLUX SYSTEM PROTEIN CUSB"/>
    <property type="match status" value="1"/>
</dbReference>
<dbReference type="Pfam" id="PF25973">
    <property type="entry name" value="BSH_CzcB"/>
    <property type="match status" value="1"/>
</dbReference>
<dbReference type="InterPro" id="IPR051909">
    <property type="entry name" value="MFP_Cation_Efflux"/>
</dbReference>
<feature type="region of interest" description="Disordered" evidence="4">
    <location>
        <begin position="25"/>
        <end position="44"/>
    </location>
</feature>
<evidence type="ECO:0000256" key="5">
    <source>
        <dbReference type="SAM" id="SignalP"/>
    </source>
</evidence>
<feature type="compositionally biased region" description="Basic and acidic residues" evidence="4">
    <location>
        <begin position="345"/>
        <end position="363"/>
    </location>
</feature>
<keyword evidence="3" id="KW-0175">Coiled coil</keyword>
<evidence type="ECO:0000313" key="9">
    <source>
        <dbReference type="Proteomes" id="UP000620550"/>
    </source>
</evidence>
<keyword evidence="2" id="KW-0813">Transport</keyword>
<evidence type="ECO:0000259" key="6">
    <source>
        <dbReference type="Pfam" id="PF25954"/>
    </source>
</evidence>
<proteinExistence type="inferred from homology"/>
<name>A0ABQ3HXF8_9SPHI</name>
<comment type="caution">
    <text evidence="8">The sequence shown here is derived from an EMBL/GenBank/DDBJ whole genome shotgun (WGS) entry which is preliminary data.</text>
</comment>
<evidence type="ECO:0000259" key="7">
    <source>
        <dbReference type="Pfam" id="PF25973"/>
    </source>
</evidence>
<comment type="similarity">
    <text evidence="1">Belongs to the membrane fusion protein (MFP) (TC 8.A.1) family.</text>
</comment>
<dbReference type="Gene3D" id="2.40.30.170">
    <property type="match status" value="1"/>
</dbReference>
<keyword evidence="5" id="KW-0732">Signal</keyword>
<dbReference type="NCBIfam" id="TIGR01730">
    <property type="entry name" value="RND_mfp"/>
    <property type="match status" value="1"/>
</dbReference>
<feature type="chain" id="PRO_5047322474" description="Secretion protein HylD" evidence="5">
    <location>
        <begin position="26"/>
        <end position="427"/>
    </location>
</feature>
<sequence>MKIKQHIFLALSLLFVLASCGQKHAPGDGHTHGEQTEKQEEGHAETSTIASLTAAQIAAVDIKIGQIEQKSLTNVLKANGVLRVPNNNKANASSLYGGVIKTMPVQLGDRVRKGQVIATISNPQFIQVQEEYLTIVGQIVLADQELQRQQELNAGNAGARKNLQTANATLNTLRTRQASLQQQIRLMGIDPASVSNGNMRSSLVITSPMNGVISNVFAKIGSYVDVSSPVLEIVDNSLLHLDLQVFEKDLAQIKVGQLVDFTVTNNPTKHFSAKVFSIGASFEDDSKSVAIHCMVVGNKEGLIDGMNTVGTISLDHALVTAVPNDAIVEADGKFYIFVQTDKEGEEHHDEIGHEHAEGEEHAHAHNGNTEAENKNINFERIEVAKGVSEMGYTAITAVGDLPADAKVVVKGGFFIHAKLNNTGGHQH</sequence>
<dbReference type="InterPro" id="IPR006143">
    <property type="entry name" value="RND_pump_MFP"/>
</dbReference>
<dbReference type="Gene3D" id="2.40.50.100">
    <property type="match status" value="1"/>
</dbReference>
<dbReference type="InterPro" id="IPR058647">
    <property type="entry name" value="BSH_CzcB-like"/>
</dbReference>
<feature type="region of interest" description="Disordered" evidence="4">
    <location>
        <begin position="345"/>
        <end position="375"/>
    </location>
</feature>
<dbReference type="SUPFAM" id="SSF111369">
    <property type="entry name" value="HlyD-like secretion proteins"/>
    <property type="match status" value="1"/>
</dbReference>
<organism evidence="8 9">
    <name type="scientific">Sphingobacterium griseoflavum</name>
    <dbReference type="NCBI Taxonomy" id="1474952"/>
    <lineage>
        <taxon>Bacteria</taxon>
        <taxon>Pseudomonadati</taxon>
        <taxon>Bacteroidota</taxon>
        <taxon>Sphingobacteriia</taxon>
        <taxon>Sphingobacteriales</taxon>
        <taxon>Sphingobacteriaceae</taxon>
        <taxon>Sphingobacterium</taxon>
    </lineage>
</organism>
<accession>A0ABQ3HXF8</accession>
<feature type="domain" description="CzcB-like barrel-sandwich hybrid" evidence="7">
    <location>
        <begin position="97"/>
        <end position="235"/>
    </location>
</feature>
<dbReference type="Pfam" id="PF25954">
    <property type="entry name" value="Beta-barrel_RND_2"/>
    <property type="match status" value="1"/>
</dbReference>
<feature type="signal peptide" evidence="5">
    <location>
        <begin position="1"/>
        <end position="25"/>
    </location>
</feature>
<dbReference type="PROSITE" id="PS51257">
    <property type="entry name" value="PROKAR_LIPOPROTEIN"/>
    <property type="match status" value="1"/>
</dbReference>
<reference evidence="9" key="1">
    <citation type="journal article" date="2019" name="Int. J. Syst. Evol. Microbiol.">
        <title>The Global Catalogue of Microorganisms (GCM) 10K type strain sequencing project: providing services to taxonomists for standard genome sequencing and annotation.</title>
        <authorList>
            <consortium name="The Broad Institute Genomics Platform"/>
            <consortium name="The Broad Institute Genome Sequencing Center for Infectious Disease"/>
            <person name="Wu L."/>
            <person name="Ma J."/>
        </authorList>
    </citation>
    <scope>NUCLEOTIDE SEQUENCE [LARGE SCALE GENOMIC DNA]</scope>
    <source>
        <strain evidence="9">CGMCC 1.12966</strain>
    </source>
</reference>
<keyword evidence="9" id="KW-1185">Reference proteome</keyword>